<dbReference type="InterPro" id="IPR001309">
    <property type="entry name" value="Pept_C14_p20"/>
</dbReference>
<name>A0A812MLT0_9DINO</name>
<dbReference type="AlphaFoldDB" id="A0A812MLT0"/>
<keyword evidence="2" id="KW-0472">Membrane</keyword>
<dbReference type="Gene3D" id="3.40.50.1460">
    <property type="match status" value="1"/>
</dbReference>
<organism evidence="4 5">
    <name type="scientific">Symbiodinium natans</name>
    <dbReference type="NCBI Taxonomy" id="878477"/>
    <lineage>
        <taxon>Eukaryota</taxon>
        <taxon>Sar</taxon>
        <taxon>Alveolata</taxon>
        <taxon>Dinophyceae</taxon>
        <taxon>Suessiales</taxon>
        <taxon>Symbiodiniaceae</taxon>
        <taxon>Symbiodinium</taxon>
    </lineage>
</organism>
<dbReference type="InterPro" id="IPR029030">
    <property type="entry name" value="Caspase-like_dom_sf"/>
</dbReference>
<dbReference type="GO" id="GO:0004197">
    <property type="term" value="F:cysteine-type endopeptidase activity"/>
    <property type="evidence" value="ECO:0007669"/>
    <property type="project" value="InterPro"/>
</dbReference>
<dbReference type="SUPFAM" id="SSF52129">
    <property type="entry name" value="Caspase-like"/>
    <property type="match status" value="1"/>
</dbReference>
<keyword evidence="2" id="KW-1133">Transmembrane helix</keyword>
<feature type="coiled-coil region" evidence="1">
    <location>
        <begin position="539"/>
        <end position="573"/>
    </location>
</feature>
<accession>A0A812MLT0</accession>
<feature type="domain" description="Caspase family p20" evidence="3">
    <location>
        <begin position="136"/>
        <end position="226"/>
    </location>
</feature>
<evidence type="ECO:0000313" key="4">
    <source>
        <dbReference type="EMBL" id="CAE7261809.1"/>
    </source>
</evidence>
<gene>
    <name evidence="4" type="ORF">SNAT2548_LOCUS13714</name>
</gene>
<evidence type="ECO:0000313" key="5">
    <source>
        <dbReference type="Proteomes" id="UP000604046"/>
    </source>
</evidence>
<sequence>MATGSAGSKVMREELAAFCTFCWSRDSLRQLRSCSMWQAVQFQVVFWTEARLLPLFCLALTFSTYCAAFLAGFSCGSTLTYFLCSPFLVVTSQAVAAVREWWHDFSKDSARWRLLLRSGWRTFRDSFTEEMTTASPDRLCLCVGISQYASGYAPLERAVADARAVARAFGSLGYTSHVVENARHTQDLEQQIDNFLATVAAQTHAQRGRDGQTMVVVIYFAGHGLEFDQGGLHLCMSCAGHPSCAGLGFMQGSKLVHELVMKLLNTAGPSQKLACVAFWDCCRIRSQVHRGEVYSAKRELGTKKHQHAEIKACLLGRTAQDGSFADALTNYITKNEPYSVQELYEHVGATVMSKTYNRQMCELVCESTELSQRLDLFVTPTKWAEHCAKLEALKSAELERDGEHSSQREKEDAESALLTENLEYRAEAQRLQDERAQMQQMAACLSCSGQDATVQLAGSSLMWRVTRVFLQLCCMCGALWSMTRSSLVEDGAAQQLEEEFQKLQAEEEVAKMGFSALVGLLFCATTALTVCSLNLRSQKRKLEVETHELSQNLHQAATENQQLVQELARHRSLPQQLPTLLRNMVGQTLQWDKVETHLRHSQQELQAAQREARRERERREGVEHELQILKDEHRRDIDHRRASVFQCQPGDEHERLGGGTWTHCCLCGQKGIGTGTYWRSIQNGACSFCTLCIQGR</sequence>
<dbReference type="InterPro" id="IPR011600">
    <property type="entry name" value="Pept_C14_caspase"/>
</dbReference>
<comment type="caution">
    <text evidence="4">The sequence shown here is derived from an EMBL/GenBank/DDBJ whole genome shotgun (WGS) entry which is preliminary data.</text>
</comment>
<dbReference type="PROSITE" id="PS50208">
    <property type="entry name" value="CASPASE_P20"/>
    <property type="match status" value="1"/>
</dbReference>
<keyword evidence="1" id="KW-0175">Coiled coil</keyword>
<evidence type="ECO:0000259" key="3">
    <source>
        <dbReference type="PROSITE" id="PS50208"/>
    </source>
</evidence>
<feature type="transmembrane region" description="Helical" evidence="2">
    <location>
        <begin position="52"/>
        <end position="73"/>
    </location>
</feature>
<feature type="coiled-coil region" evidence="1">
    <location>
        <begin position="598"/>
        <end position="632"/>
    </location>
</feature>
<proteinExistence type="predicted"/>
<evidence type="ECO:0000256" key="1">
    <source>
        <dbReference type="SAM" id="Coils"/>
    </source>
</evidence>
<dbReference type="Proteomes" id="UP000604046">
    <property type="component" value="Unassembled WGS sequence"/>
</dbReference>
<reference evidence="4" key="1">
    <citation type="submission" date="2021-02" db="EMBL/GenBank/DDBJ databases">
        <authorList>
            <person name="Dougan E. K."/>
            <person name="Rhodes N."/>
            <person name="Thang M."/>
            <person name="Chan C."/>
        </authorList>
    </citation>
    <scope>NUCLEOTIDE SEQUENCE</scope>
</reference>
<dbReference type="GO" id="GO:0006508">
    <property type="term" value="P:proteolysis"/>
    <property type="evidence" value="ECO:0007669"/>
    <property type="project" value="InterPro"/>
</dbReference>
<keyword evidence="2" id="KW-0812">Transmembrane</keyword>
<dbReference type="Pfam" id="PF00656">
    <property type="entry name" value="Peptidase_C14"/>
    <property type="match status" value="1"/>
</dbReference>
<evidence type="ECO:0000256" key="2">
    <source>
        <dbReference type="SAM" id="Phobius"/>
    </source>
</evidence>
<keyword evidence="5" id="KW-1185">Reference proteome</keyword>
<feature type="coiled-coil region" evidence="1">
    <location>
        <begin position="414"/>
        <end position="441"/>
    </location>
</feature>
<protein>
    <recommendedName>
        <fullName evidence="3">Caspase family p20 domain-containing protein</fullName>
    </recommendedName>
</protein>
<dbReference type="EMBL" id="CAJNDS010001491">
    <property type="protein sequence ID" value="CAE7261809.1"/>
    <property type="molecule type" value="Genomic_DNA"/>
</dbReference>